<sequence length="528" mass="57375">MTEDRKKSFLGFDFSTQRLKAIVIDESSAVLYEAEVEFDVDLPEFRTAGGVVRGERGEVTTPPLLWVKALDMVMDRLVVAGVDFSTIEALSGAGQQHGSVWWSKDAEVRLSKLSPDDFLHTQLATSFVCDSPVWMDSSTTVDCKALEEAVGGPEELAKITGSRAYERFTGPQIRKIYRSRQRAYQAASRISLVSSFACSLLLGKIAPIDLSDGSGMNLLDIRTMKWDEMALQACGDESLASKLGDPVPTASVVGTINPYFVGRYGFRPECKVVAFTGDNCSALAGLRLRSGWVGLSLGTSDTLLLGLQSPAAPTAGHVLVGPTPDAPYMALLCFANGSLTRQNHRDRLVGKNWEAFNDLLRSTVRGNMGYMGLYFDTAEIVPRCHKLRALWDGAGRAADKLAPPQEARALLEGQALARRAHAEDMGFTLDKSSRVVATGGASVNKELLQIFADVFNTPVYVLEQHANAALLGAALRAALVTREGGEGHNIDEPPVSPVATPYPDHDEIYTPMLARYREIIETIPKLAY</sequence>
<dbReference type="InterPro" id="IPR018484">
    <property type="entry name" value="FGGY_N"/>
</dbReference>
<dbReference type="CDD" id="cd07776">
    <property type="entry name" value="ASKHA_NBD_FGGY_SpXK-like"/>
    <property type="match status" value="1"/>
</dbReference>
<comment type="caution">
    <text evidence="7">The sequence shown here is derived from an EMBL/GenBank/DDBJ whole genome shotgun (WGS) entry which is preliminary data.</text>
</comment>
<dbReference type="EMBL" id="CADEBC010000485">
    <property type="protein sequence ID" value="CAB3235276.1"/>
    <property type="molecule type" value="Genomic_DNA"/>
</dbReference>
<keyword evidence="4" id="KW-0859">Xylose metabolism</keyword>
<keyword evidence="3 4" id="KW-0418">Kinase</keyword>
<dbReference type="SUPFAM" id="SSF53067">
    <property type="entry name" value="Actin-like ATPase domain"/>
    <property type="match status" value="2"/>
</dbReference>
<evidence type="ECO:0000256" key="1">
    <source>
        <dbReference type="ARBA" id="ARBA00009156"/>
    </source>
</evidence>
<dbReference type="Gene3D" id="3.30.420.40">
    <property type="match status" value="2"/>
</dbReference>
<reference evidence="7 8" key="1">
    <citation type="submission" date="2020-04" db="EMBL/GenBank/DDBJ databases">
        <authorList>
            <person name="Wallbank WR R."/>
            <person name="Pardo Diaz C."/>
            <person name="Kozak K."/>
            <person name="Martin S."/>
            <person name="Jiggins C."/>
            <person name="Moest M."/>
            <person name="Warren A I."/>
            <person name="Byers J.R.P. K."/>
            <person name="Montejo-Kovacevich G."/>
            <person name="Yen C E."/>
        </authorList>
    </citation>
    <scope>NUCLEOTIDE SEQUENCE [LARGE SCALE GENOMIC DNA]</scope>
</reference>
<evidence type="ECO:0000259" key="5">
    <source>
        <dbReference type="Pfam" id="PF00370"/>
    </source>
</evidence>
<dbReference type="InterPro" id="IPR018485">
    <property type="entry name" value="FGGY_C"/>
</dbReference>
<keyword evidence="4" id="KW-0547">Nucleotide-binding</keyword>
<keyword evidence="4" id="KW-0067">ATP-binding</keyword>
<evidence type="ECO:0000313" key="8">
    <source>
        <dbReference type="Proteomes" id="UP000494106"/>
    </source>
</evidence>
<evidence type="ECO:0000256" key="2">
    <source>
        <dbReference type="ARBA" id="ARBA00022679"/>
    </source>
</evidence>
<evidence type="ECO:0000313" key="7">
    <source>
        <dbReference type="EMBL" id="CAB3235276.1"/>
    </source>
</evidence>
<dbReference type="AlphaFoldDB" id="A0A8S0ZR89"/>
<dbReference type="GO" id="GO:0005524">
    <property type="term" value="F:ATP binding"/>
    <property type="evidence" value="ECO:0007669"/>
    <property type="project" value="UniProtKB-KW"/>
</dbReference>
<gene>
    <name evidence="7" type="ORF">APLA_LOCUS6021</name>
</gene>
<keyword evidence="2 4" id="KW-0808">Transferase</keyword>
<organism evidence="7 8">
    <name type="scientific">Arctia plantaginis</name>
    <name type="common">Wood tiger moth</name>
    <name type="synonym">Phalaena plantaginis</name>
    <dbReference type="NCBI Taxonomy" id="874455"/>
    <lineage>
        <taxon>Eukaryota</taxon>
        <taxon>Metazoa</taxon>
        <taxon>Ecdysozoa</taxon>
        <taxon>Arthropoda</taxon>
        <taxon>Hexapoda</taxon>
        <taxon>Insecta</taxon>
        <taxon>Pterygota</taxon>
        <taxon>Neoptera</taxon>
        <taxon>Endopterygota</taxon>
        <taxon>Lepidoptera</taxon>
        <taxon>Glossata</taxon>
        <taxon>Ditrysia</taxon>
        <taxon>Noctuoidea</taxon>
        <taxon>Erebidae</taxon>
        <taxon>Arctiinae</taxon>
        <taxon>Arctia</taxon>
    </lineage>
</organism>
<dbReference type="InterPro" id="IPR000577">
    <property type="entry name" value="Carb_kinase_FGGY"/>
</dbReference>
<dbReference type="GO" id="GO:0004856">
    <property type="term" value="F:D-xylulokinase activity"/>
    <property type="evidence" value="ECO:0007669"/>
    <property type="project" value="UniProtKB-UniRule"/>
</dbReference>
<comment type="similarity">
    <text evidence="1 4">Belongs to the FGGY kinase family.</text>
</comment>
<dbReference type="InterPro" id="IPR043129">
    <property type="entry name" value="ATPase_NBD"/>
</dbReference>
<feature type="domain" description="Carbohydrate kinase FGGY C-terminal" evidence="6">
    <location>
        <begin position="295"/>
        <end position="478"/>
    </location>
</feature>
<dbReference type="InterPro" id="IPR042024">
    <property type="entry name" value="D-XK_euk"/>
</dbReference>
<dbReference type="Pfam" id="PF00370">
    <property type="entry name" value="FGGY_N"/>
    <property type="match status" value="1"/>
</dbReference>
<protein>
    <recommendedName>
        <fullName evidence="4">Xylulose kinase</fullName>
        <ecNumber evidence="4">2.7.1.17</ecNumber>
    </recommendedName>
</protein>
<dbReference type="Proteomes" id="UP000494106">
    <property type="component" value="Unassembled WGS sequence"/>
</dbReference>
<proteinExistence type="inferred from homology"/>
<dbReference type="OrthoDB" id="1728974at2759"/>
<dbReference type="GO" id="GO:0005997">
    <property type="term" value="P:xylulose metabolic process"/>
    <property type="evidence" value="ECO:0007669"/>
    <property type="project" value="UniProtKB-UniRule"/>
</dbReference>
<dbReference type="EC" id="2.7.1.17" evidence="4"/>
<name>A0A8S0ZR89_ARCPL</name>
<dbReference type="GO" id="GO:0042732">
    <property type="term" value="P:D-xylose metabolic process"/>
    <property type="evidence" value="ECO:0007669"/>
    <property type="project" value="UniProtKB-UniRule"/>
</dbReference>
<comment type="function">
    <text evidence="4">Phosphorylates D-xylulose to produce D-xylulose 5-phosphate, a molecule that may play an important role in the regulation of glucose metabolism and lipogenesis.</text>
</comment>
<evidence type="ECO:0000256" key="3">
    <source>
        <dbReference type="ARBA" id="ARBA00022777"/>
    </source>
</evidence>
<dbReference type="PANTHER" id="PTHR10196:SF57">
    <property type="entry name" value="XYLULOSE KINASE"/>
    <property type="match status" value="1"/>
</dbReference>
<dbReference type="GO" id="GO:0005829">
    <property type="term" value="C:cytosol"/>
    <property type="evidence" value="ECO:0007669"/>
    <property type="project" value="TreeGrafter"/>
</dbReference>
<dbReference type="PANTHER" id="PTHR10196">
    <property type="entry name" value="SUGAR KINASE"/>
    <property type="match status" value="1"/>
</dbReference>
<dbReference type="Pfam" id="PF02782">
    <property type="entry name" value="FGGY_C"/>
    <property type="match status" value="1"/>
</dbReference>
<keyword evidence="4" id="KW-0119">Carbohydrate metabolism</keyword>
<dbReference type="PIRSF" id="PIRSF000538">
    <property type="entry name" value="GlpK"/>
    <property type="match status" value="1"/>
</dbReference>
<evidence type="ECO:0000259" key="6">
    <source>
        <dbReference type="Pfam" id="PF02782"/>
    </source>
</evidence>
<feature type="domain" description="Carbohydrate kinase FGGY N-terminal" evidence="5">
    <location>
        <begin position="10"/>
        <end position="285"/>
    </location>
</feature>
<keyword evidence="8" id="KW-1185">Reference proteome</keyword>
<evidence type="ECO:0000256" key="4">
    <source>
        <dbReference type="RuleBase" id="RU367058"/>
    </source>
</evidence>
<comment type="catalytic activity">
    <reaction evidence="4">
        <text>D-xylulose + ATP = D-xylulose 5-phosphate + ADP + H(+)</text>
        <dbReference type="Rhea" id="RHEA:10964"/>
        <dbReference type="ChEBI" id="CHEBI:15378"/>
        <dbReference type="ChEBI" id="CHEBI:17140"/>
        <dbReference type="ChEBI" id="CHEBI:30616"/>
        <dbReference type="ChEBI" id="CHEBI:57737"/>
        <dbReference type="ChEBI" id="CHEBI:456216"/>
        <dbReference type="EC" id="2.7.1.17"/>
    </reaction>
</comment>
<accession>A0A8S0ZR89</accession>
<dbReference type="FunFam" id="3.30.420.40:FF:000118">
    <property type="entry name" value="Xylulose kinase 2"/>
    <property type="match status" value="1"/>
</dbReference>